<proteinExistence type="predicted"/>
<reference evidence="2" key="1">
    <citation type="journal article" date="2019" name="bioRxiv">
        <title>The Genome of the Zebra Mussel, Dreissena polymorpha: A Resource for Invasive Species Research.</title>
        <authorList>
            <person name="McCartney M.A."/>
            <person name="Auch B."/>
            <person name="Kono T."/>
            <person name="Mallez S."/>
            <person name="Zhang Y."/>
            <person name="Obille A."/>
            <person name="Becker A."/>
            <person name="Abrahante J.E."/>
            <person name="Garbe J."/>
            <person name="Badalamenti J.P."/>
            <person name="Herman A."/>
            <person name="Mangelson H."/>
            <person name="Liachko I."/>
            <person name="Sullivan S."/>
            <person name="Sone E.D."/>
            <person name="Koren S."/>
            <person name="Silverstein K.A.T."/>
            <person name="Beckman K.B."/>
            <person name="Gohl D.M."/>
        </authorList>
    </citation>
    <scope>NUCLEOTIDE SEQUENCE</scope>
    <source>
        <strain evidence="2">Duluth1</strain>
        <tissue evidence="2">Whole animal</tissue>
    </source>
</reference>
<comment type="caution">
    <text evidence="2">The sequence shown here is derived from an EMBL/GenBank/DDBJ whole genome shotgun (WGS) entry which is preliminary data.</text>
</comment>
<dbReference type="EMBL" id="JAIWYP010000013">
    <property type="protein sequence ID" value="KAH3720218.1"/>
    <property type="molecule type" value="Genomic_DNA"/>
</dbReference>
<keyword evidence="3" id="KW-1185">Reference proteome</keyword>
<feature type="compositionally biased region" description="Polar residues" evidence="1">
    <location>
        <begin position="63"/>
        <end position="78"/>
    </location>
</feature>
<dbReference type="AlphaFoldDB" id="A0A9D4C9W9"/>
<accession>A0A9D4C9W9</accession>
<reference evidence="2" key="2">
    <citation type="submission" date="2020-11" db="EMBL/GenBank/DDBJ databases">
        <authorList>
            <person name="McCartney M.A."/>
            <person name="Auch B."/>
            <person name="Kono T."/>
            <person name="Mallez S."/>
            <person name="Becker A."/>
            <person name="Gohl D.M."/>
            <person name="Silverstein K.A.T."/>
            <person name="Koren S."/>
            <person name="Bechman K.B."/>
            <person name="Herman A."/>
            <person name="Abrahante J.E."/>
            <person name="Garbe J."/>
        </authorList>
    </citation>
    <scope>NUCLEOTIDE SEQUENCE</scope>
    <source>
        <strain evidence="2">Duluth1</strain>
        <tissue evidence="2">Whole animal</tissue>
    </source>
</reference>
<sequence>MTAGRQARVFVWPLREDKQTVERKFILDVRVMPECNEPALWRESDSCIKVRKTTAPRQLPLGESQTAAPSRSYGSPTNVKVWQPTQSEESDNCPKLPLLPKPEDSCPNVIVIQLPQGDDTCPKVSVRLLTKLPKFDSQTASQR</sequence>
<evidence type="ECO:0000256" key="1">
    <source>
        <dbReference type="SAM" id="MobiDB-lite"/>
    </source>
</evidence>
<feature type="region of interest" description="Disordered" evidence="1">
    <location>
        <begin position="58"/>
        <end position="78"/>
    </location>
</feature>
<name>A0A9D4C9W9_DREPO</name>
<gene>
    <name evidence="2" type="ORF">DPMN_063114</name>
</gene>
<evidence type="ECO:0000313" key="2">
    <source>
        <dbReference type="EMBL" id="KAH3720218.1"/>
    </source>
</evidence>
<organism evidence="2 3">
    <name type="scientific">Dreissena polymorpha</name>
    <name type="common">Zebra mussel</name>
    <name type="synonym">Mytilus polymorpha</name>
    <dbReference type="NCBI Taxonomy" id="45954"/>
    <lineage>
        <taxon>Eukaryota</taxon>
        <taxon>Metazoa</taxon>
        <taxon>Spiralia</taxon>
        <taxon>Lophotrochozoa</taxon>
        <taxon>Mollusca</taxon>
        <taxon>Bivalvia</taxon>
        <taxon>Autobranchia</taxon>
        <taxon>Heteroconchia</taxon>
        <taxon>Euheterodonta</taxon>
        <taxon>Imparidentia</taxon>
        <taxon>Neoheterodontei</taxon>
        <taxon>Myida</taxon>
        <taxon>Dreissenoidea</taxon>
        <taxon>Dreissenidae</taxon>
        <taxon>Dreissena</taxon>
    </lineage>
</organism>
<evidence type="ECO:0000313" key="3">
    <source>
        <dbReference type="Proteomes" id="UP000828390"/>
    </source>
</evidence>
<dbReference type="Proteomes" id="UP000828390">
    <property type="component" value="Unassembled WGS sequence"/>
</dbReference>
<protein>
    <submittedName>
        <fullName evidence="2">Uncharacterized protein</fullName>
    </submittedName>
</protein>